<evidence type="ECO:0008006" key="5">
    <source>
        <dbReference type="Google" id="ProtNLM"/>
    </source>
</evidence>
<evidence type="ECO:0000256" key="1">
    <source>
        <dbReference type="SAM" id="MobiDB-lite"/>
    </source>
</evidence>
<dbReference type="EMBL" id="KN880435">
    <property type="protein sequence ID" value="KIY73546.1"/>
    <property type="molecule type" value="Genomic_DNA"/>
</dbReference>
<reference evidence="3 4" key="1">
    <citation type="journal article" date="2015" name="Fungal Genet. Biol.">
        <title>Evolution of novel wood decay mechanisms in Agaricales revealed by the genome sequences of Fistulina hepatica and Cylindrobasidium torrendii.</title>
        <authorList>
            <person name="Floudas D."/>
            <person name="Held B.W."/>
            <person name="Riley R."/>
            <person name="Nagy L.G."/>
            <person name="Koehler G."/>
            <person name="Ransdell A.S."/>
            <person name="Younus H."/>
            <person name="Chow J."/>
            <person name="Chiniquy J."/>
            <person name="Lipzen A."/>
            <person name="Tritt A."/>
            <person name="Sun H."/>
            <person name="Haridas S."/>
            <person name="LaButti K."/>
            <person name="Ohm R.A."/>
            <person name="Kues U."/>
            <person name="Blanchette R.A."/>
            <person name="Grigoriev I.V."/>
            <person name="Minto R.E."/>
            <person name="Hibbett D.S."/>
        </authorList>
    </citation>
    <scope>NUCLEOTIDE SEQUENCE [LARGE SCALE GENOMIC DNA]</scope>
    <source>
        <strain evidence="3 4">FP15055 ss-10</strain>
    </source>
</reference>
<feature type="compositionally biased region" description="Acidic residues" evidence="1">
    <location>
        <begin position="247"/>
        <end position="256"/>
    </location>
</feature>
<name>A0A0D7BV97_9AGAR</name>
<keyword evidence="2" id="KW-1133">Transmembrane helix</keyword>
<organism evidence="3 4">
    <name type="scientific">Cylindrobasidium torrendii FP15055 ss-10</name>
    <dbReference type="NCBI Taxonomy" id="1314674"/>
    <lineage>
        <taxon>Eukaryota</taxon>
        <taxon>Fungi</taxon>
        <taxon>Dikarya</taxon>
        <taxon>Basidiomycota</taxon>
        <taxon>Agaricomycotina</taxon>
        <taxon>Agaricomycetes</taxon>
        <taxon>Agaricomycetidae</taxon>
        <taxon>Agaricales</taxon>
        <taxon>Marasmiineae</taxon>
        <taxon>Physalacriaceae</taxon>
        <taxon>Cylindrobasidium</taxon>
    </lineage>
</organism>
<feature type="transmembrane region" description="Helical" evidence="2">
    <location>
        <begin position="30"/>
        <end position="50"/>
    </location>
</feature>
<keyword evidence="2" id="KW-0812">Transmembrane</keyword>
<sequence length="256" mass="28169">MNSTSQVEDYLHWSLTGKHVLLSSIQLTTLPSFLAAACLTCGICLTERLVTFALESKWTPTFIGHGRKRYALWRAGLYWFAALLRLLYMLIAMSFNAALILVVATALGFGQFIIEYQSPPHYQQSYNSYSLVEETLFSSEPSDSSTVLTSEPKPVSSAARTRPRSKSKPDHIFIHPNQSNIARADAAALQLGLTGSTDRVEASNGTYNKDGTAWEYGKGRDGARALLGHSRRKPLSNSSSSHRLDSDSEDSDSDVV</sequence>
<keyword evidence="4" id="KW-1185">Reference proteome</keyword>
<dbReference type="Proteomes" id="UP000054007">
    <property type="component" value="Unassembled WGS sequence"/>
</dbReference>
<feature type="compositionally biased region" description="Polar residues" evidence="1">
    <location>
        <begin position="198"/>
        <end position="209"/>
    </location>
</feature>
<dbReference type="AlphaFoldDB" id="A0A0D7BV97"/>
<feature type="transmembrane region" description="Helical" evidence="2">
    <location>
        <begin position="71"/>
        <end position="91"/>
    </location>
</feature>
<keyword evidence="2" id="KW-0472">Membrane</keyword>
<feature type="region of interest" description="Disordered" evidence="1">
    <location>
        <begin position="198"/>
        <end position="217"/>
    </location>
</feature>
<accession>A0A0D7BV97</accession>
<evidence type="ECO:0000313" key="4">
    <source>
        <dbReference type="Proteomes" id="UP000054007"/>
    </source>
</evidence>
<evidence type="ECO:0000313" key="3">
    <source>
        <dbReference type="EMBL" id="KIY73546.1"/>
    </source>
</evidence>
<proteinExistence type="predicted"/>
<gene>
    <name evidence="3" type="ORF">CYLTODRAFT_416924</name>
</gene>
<feature type="region of interest" description="Disordered" evidence="1">
    <location>
        <begin position="141"/>
        <end position="171"/>
    </location>
</feature>
<feature type="transmembrane region" description="Helical" evidence="2">
    <location>
        <begin position="97"/>
        <end position="114"/>
    </location>
</feature>
<protein>
    <recommendedName>
        <fullName evidence="5">Copper transporter</fullName>
    </recommendedName>
</protein>
<dbReference type="OrthoDB" id="73901at2759"/>
<evidence type="ECO:0000256" key="2">
    <source>
        <dbReference type="SAM" id="Phobius"/>
    </source>
</evidence>
<feature type="region of interest" description="Disordered" evidence="1">
    <location>
        <begin position="225"/>
        <end position="256"/>
    </location>
</feature>